<protein>
    <submittedName>
        <fullName evidence="1">Uncharacterized protein</fullName>
    </submittedName>
</protein>
<organism evidence="1 2">
    <name type="scientific">Acinetobacter shaoyimingii</name>
    <dbReference type="NCBI Taxonomy" id="2715164"/>
    <lineage>
        <taxon>Bacteria</taxon>
        <taxon>Pseudomonadati</taxon>
        <taxon>Pseudomonadota</taxon>
        <taxon>Gammaproteobacteria</taxon>
        <taxon>Moraxellales</taxon>
        <taxon>Moraxellaceae</taxon>
        <taxon>Acinetobacter</taxon>
    </lineage>
</organism>
<dbReference type="Gene3D" id="3.40.390.10">
    <property type="entry name" value="Collagenase (Catalytic Domain)"/>
    <property type="match status" value="1"/>
</dbReference>
<dbReference type="Proteomes" id="UP000502297">
    <property type="component" value="Chromosome"/>
</dbReference>
<keyword evidence="2" id="KW-1185">Reference proteome</keyword>
<reference evidence="1 2" key="1">
    <citation type="submission" date="2020-03" db="EMBL/GenBank/DDBJ databases">
        <authorList>
            <person name="Zhu W."/>
        </authorList>
    </citation>
    <scope>NUCLEOTIDE SEQUENCE [LARGE SCALE GENOMIC DNA]</scope>
    <source>
        <strain evidence="1 2">323-1</strain>
    </source>
</reference>
<dbReference type="EMBL" id="CP049801">
    <property type="protein sequence ID" value="QIO04789.1"/>
    <property type="molecule type" value="Genomic_DNA"/>
</dbReference>
<dbReference type="InterPro" id="IPR024079">
    <property type="entry name" value="MetalloPept_cat_dom_sf"/>
</dbReference>
<sequence length="497" mass="57499">MLRVNSTGTLNDCTSGCNQKFLVHLRRPIYFDESKGFGFDWFRAEYEQPLTKLLAYSPMIEPIYLGRIRDLKEMYYCEGVPRISPYGKEYIPSIISMFSDIDEDASEYIKNKQANGLTLDVEVYEIDAELFSDATRIEFMSENEFVQIQPSFIDLNSFICNGKAKDFIRDPKVQISRKNEKFYRKENAINIKIIGGYIENFEEIKIIAHFSDGSTQQVGQSVIYPNNVYRAIRIQPVKFQVHKVFNLPQKYKEAIQSVMAQALIVPIFEEEETFSIDTNIFEQYDFKVRYLRAKNEQYIAKETVSEATNYLYKMRDDILNIYGTYSPNVENHVDDNHNQITYLIFIDLKCGSYALDREKEIVEKRRDKGLEIKVGEIYSGFGAGGVASHNSTTGWGNATIIYDFFIERPNDALNTANHELAHSLGLSHIFEANSSEAQFYQATTDNLMDYSSVTDENYESHQNPFSGDETDKELIVENVLNKFQWEIMCEDQSIIMD</sequence>
<proteinExistence type="predicted"/>
<dbReference type="GO" id="GO:0008237">
    <property type="term" value="F:metallopeptidase activity"/>
    <property type="evidence" value="ECO:0007669"/>
    <property type="project" value="InterPro"/>
</dbReference>
<evidence type="ECO:0000313" key="2">
    <source>
        <dbReference type="Proteomes" id="UP000502297"/>
    </source>
</evidence>
<gene>
    <name evidence="1" type="ORF">G8E00_01825</name>
</gene>
<dbReference type="AlphaFoldDB" id="A0A6G8RS42"/>
<dbReference type="KEGG" id="asha:G8E00_01825"/>
<accession>A0A6G8RS42</accession>
<dbReference type="RefSeq" id="WP_166221603.1">
    <property type="nucleotide sequence ID" value="NZ_CP049801.1"/>
</dbReference>
<name>A0A6G8RS42_9GAMM</name>
<dbReference type="SUPFAM" id="SSF55486">
    <property type="entry name" value="Metalloproteases ('zincins'), catalytic domain"/>
    <property type="match status" value="1"/>
</dbReference>
<evidence type="ECO:0000313" key="1">
    <source>
        <dbReference type="EMBL" id="QIO04789.1"/>
    </source>
</evidence>